<reference evidence="2 3" key="1">
    <citation type="submission" date="2022-11" db="EMBL/GenBank/DDBJ databases">
        <title>Whole genome sequence of Eschrichtius robustus ER-17-0199.</title>
        <authorList>
            <person name="Bruniche-Olsen A."/>
            <person name="Black A.N."/>
            <person name="Fields C.J."/>
            <person name="Walden K."/>
            <person name="Dewoody J.A."/>
        </authorList>
    </citation>
    <scope>NUCLEOTIDE SEQUENCE [LARGE SCALE GENOMIC DNA]</scope>
    <source>
        <strain evidence="2">ER-17-0199</strain>
        <tissue evidence="2">Blubber</tissue>
    </source>
</reference>
<keyword evidence="3" id="KW-1185">Reference proteome</keyword>
<feature type="compositionally biased region" description="Pro residues" evidence="1">
    <location>
        <begin position="88"/>
        <end position="106"/>
    </location>
</feature>
<evidence type="ECO:0000256" key="1">
    <source>
        <dbReference type="SAM" id="MobiDB-lite"/>
    </source>
</evidence>
<feature type="region of interest" description="Disordered" evidence="1">
    <location>
        <begin position="1"/>
        <end position="134"/>
    </location>
</feature>
<sequence length="269" mass="27457">MGKDPQGVSVSAQHQGPGRTALITPPGKVAPGSPRPPPGASQPAASHDPGPRPSTPARPWPHRTRPPHMARRSWCHPRRRAHSLPATAPRPRPGPAPSPPRGPRPVPARSTARGLGGGAETARVSRHRGRARVLGPPWEATRTRRLSASAKMAAAAGGARLAAWGGRLRRGLAAGRRAWPSSGPVAAAVVGVALAGAGATWYHGRVNVAAPQGGLTVVAQSSDARRVEGAGEEWGAGAAPGSLRRGPAGTVGACPVRPGPQLRPVVQLS</sequence>
<accession>A0AB34GZZ8</accession>
<gene>
    <name evidence="2" type="ORF">J1605_007270</name>
</gene>
<proteinExistence type="predicted"/>
<feature type="region of interest" description="Disordered" evidence="1">
    <location>
        <begin position="228"/>
        <end position="256"/>
    </location>
</feature>
<protein>
    <submittedName>
        <fullName evidence="2">Uncharacterized protein</fullName>
    </submittedName>
</protein>
<feature type="compositionally biased region" description="Basic residues" evidence="1">
    <location>
        <begin position="60"/>
        <end position="82"/>
    </location>
</feature>
<dbReference type="Proteomes" id="UP001159641">
    <property type="component" value="Unassembled WGS sequence"/>
</dbReference>
<name>A0AB34GZZ8_ESCRO</name>
<evidence type="ECO:0000313" key="2">
    <source>
        <dbReference type="EMBL" id="KAJ8785673.1"/>
    </source>
</evidence>
<dbReference type="EMBL" id="JAIQCJ010002014">
    <property type="protein sequence ID" value="KAJ8785673.1"/>
    <property type="molecule type" value="Genomic_DNA"/>
</dbReference>
<comment type="caution">
    <text evidence="2">The sequence shown here is derived from an EMBL/GenBank/DDBJ whole genome shotgun (WGS) entry which is preliminary data.</text>
</comment>
<organism evidence="2 3">
    <name type="scientific">Eschrichtius robustus</name>
    <name type="common">California gray whale</name>
    <name type="synonym">Eschrichtius gibbosus</name>
    <dbReference type="NCBI Taxonomy" id="9764"/>
    <lineage>
        <taxon>Eukaryota</taxon>
        <taxon>Metazoa</taxon>
        <taxon>Chordata</taxon>
        <taxon>Craniata</taxon>
        <taxon>Vertebrata</taxon>
        <taxon>Euteleostomi</taxon>
        <taxon>Mammalia</taxon>
        <taxon>Eutheria</taxon>
        <taxon>Laurasiatheria</taxon>
        <taxon>Artiodactyla</taxon>
        <taxon>Whippomorpha</taxon>
        <taxon>Cetacea</taxon>
        <taxon>Mysticeti</taxon>
        <taxon>Eschrichtiidae</taxon>
        <taxon>Eschrichtius</taxon>
    </lineage>
</organism>
<evidence type="ECO:0000313" key="3">
    <source>
        <dbReference type="Proteomes" id="UP001159641"/>
    </source>
</evidence>
<dbReference type="AlphaFoldDB" id="A0AB34GZZ8"/>